<dbReference type="GO" id="GO:0046654">
    <property type="term" value="P:tetrahydrofolate biosynthetic process"/>
    <property type="evidence" value="ECO:0007669"/>
    <property type="project" value="TreeGrafter"/>
</dbReference>
<evidence type="ECO:0000256" key="6">
    <source>
        <dbReference type="ARBA" id="ARBA00016919"/>
    </source>
</evidence>
<proteinExistence type="inferred from homology"/>
<dbReference type="CDD" id="cd00739">
    <property type="entry name" value="DHPS"/>
    <property type="match status" value="1"/>
</dbReference>
<keyword evidence="15" id="KW-1185">Reference proteome</keyword>
<gene>
    <name evidence="14" type="ORF">J2T55_000587</name>
</gene>
<dbReference type="NCBIfam" id="TIGR01496">
    <property type="entry name" value="DHPS"/>
    <property type="match status" value="1"/>
</dbReference>
<dbReference type="GO" id="GO:0046872">
    <property type="term" value="F:metal ion binding"/>
    <property type="evidence" value="ECO:0007669"/>
    <property type="project" value="UniProtKB-KW"/>
</dbReference>
<evidence type="ECO:0000313" key="14">
    <source>
        <dbReference type="EMBL" id="MCS3902583.1"/>
    </source>
</evidence>
<evidence type="ECO:0000256" key="1">
    <source>
        <dbReference type="ARBA" id="ARBA00000012"/>
    </source>
</evidence>
<keyword evidence="7 12" id="KW-0808">Transferase</keyword>
<dbReference type="GO" id="GO:0046656">
    <property type="term" value="P:folic acid biosynthetic process"/>
    <property type="evidence" value="ECO:0007669"/>
    <property type="project" value="UniProtKB-KW"/>
</dbReference>
<evidence type="ECO:0000256" key="5">
    <source>
        <dbReference type="ARBA" id="ARBA00012458"/>
    </source>
</evidence>
<dbReference type="Pfam" id="PF00809">
    <property type="entry name" value="Pterin_bind"/>
    <property type="match status" value="1"/>
</dbReference>
<evidence type="ECO:0000259" key="13">
    <source>
        <dbReference type="PROSITE" id="PS50972"/>
    </source>
</evidence>
<evidence type="ECO:0000256" key="9">
    <source>
        <dbReference type="ARBA" id="ARBA00022842"/>
    </source>
</evidence>
<evidence type="ECO:0000256" key="3">
    <source>
        <dbReference type="ARBA" id="ARBA00004763"/>
    </source>
</evidence>
<dbReference type="PROSITE" id="PS00792">
    <property type="entry name" value="DHPS_1"/>
    <property type="match status" value="1"/>
</dbReference>
<evidence type="ECO:0000256" key="7">
    <source>
        <dbReference type="ARBA" id="ARBA00022679"/>
    </source>
</evidence>
<comment type="similarity">
    <text evidence="4 12">Belongs to the DHPS family.</text>
</comment>
<comment type="caution">
    <text evidence="14">The sequence shown here is derived from an EMBL/GenBank/DDBJ whole genome shotgun (WGS) entry which is preliminary data.</text>
</comment>
<evidence type="ECO:0000256" key="10">
    <source>
        <dbReference type="ARBA" id="ARBA00022909"/>
    </source>
</evidence>
<dbReference type="RefSeq" id="WP_259054131.1">
    <property type="nucleotide sequence ID" value="NZ_JANUCT010000003.1"/>
</dbReference>
<evidence type="ECO:0000256" key="8">
    <source>
        <dbReference type="ARBA" id="ARBA00022723"/>
    </source>
</evidence>
<dbReference type="InterPro" id="IPR006390">
    <property type="entry name" value="DHP_synth_dom"/>
</dbReference>
<keyword evidence="10 12" id="KW-0289">Folate biosynthesis</keyword>
<protein>
    <recommendedName>
        <fullName evidence="6 12">Dihydropteroate synthase</fullName>
        <shortName evidence="12">DHPS</shortName>
        <ecNumber evidence="5 12">2.5.1.15</ecNumber>
    </recommendedName>
    <alternativeName>
        <fullName evidence="11 12">Dihydropteroate pyrophosphorylase</fullName>
    </alternativeName>
</protein>
<feature type="domain" description="Pterin-binding" evidence="13">
    <location>
        <begin position="9"/>
        <end position="265"/>
    </location>
</feature>
<dbReference type="InterPro" id="IPR011005">
    <property type="entry name" value="Dihydropteroate_synth-like_sf"/>
</dbReference>
<dbReference type="PROSITE" id="PS00793">
    <property type="entry name" value="DHPS_2"/>
    <property type="match status" value="1"/>
</dbReference>
<evidence type="ECO:0000256" key="4">
    <source>
        <dbReference type="ARBA" id="ARBA00009503"/>
    </source>
</evidence>
<dbReference type="EMBL" id="JANUCT010000003">
    <property type="protein sequence ID" value="MCS3902583.1"/>
    <property type="molecule type" value="Genomic_DNA"/>
</dbReference>
<accession>A0AAE3HJZ6</accession>
<dbReference type="InterPro" id="IPR045031">
    <property type="entry name" value="DHP_synth-like"/>
</dbReference>
<dbReference type="SUPFAM" id="SSF51717">
    <property type="entry name" value="Dihydropteroate synthetase-like"/>
    <property type="match status" value="1"/>
</dbReference>
<evidence type="ECO:0000256" key="11">
    <source>
        <dbReference type="ARBA" id="ARBA00030193"/>
    </source>
</evidence>
<dbReference type="EC" id="2.5.1.15" evidence="5 12"/>
<dbReference type="FunFam" id="3.20.20.20:FF:000006">
    <property type="entry name" value="Dihydropteroate synthase"/>
    <property type="match status" value="1"/>
</dbReference>
<evidence type="ECO:0000313" key="15">
    <source>
        <dbReference type="Proteomes" id="UP001204445"/>
    </source>
</evidence>
<dbReference type="Gene3D" id="3.20.20.20">
    <property type="entry name" value="Dihydropteroate synthase-like"/>
    <property type="match status" value="1"/>
</dbReference>
<comment type="function">
    <text evidence="12">Catalyzes the condensation of para-aminobenzoate (pABA) with 6-hydroxymethyl-7,8-dihydropterin diphosphate (DHPt-PP) to form 7,8-dihydropteroate (H2Pte), the immediate precursor of folate derivatives.</text>
</comment>
<comment type="cofactor">
    <cofactor evidence="2 12">
        <name>Mg(2+)</name>
        <dbReference type="ChEBI" id="CHEBI:18420"/>
    </cofactor>
</comment>
<dbReference type="GO" id="GO:0005829">
    <property type="term" value="C:cytosol"/>
    <property type="evidence" value="ECO:0007669"/>
    <property type="project" value="TreeGrafter"/>
</dbReference>
<comment type="pathway">
    <text evidence="3 12">Cofactor biosynthesis; tetrahydrofolate biosynthesis; 7,8-dihydrofolate from 2-amino-4-hydroxy-6-hydroxymethyl-7,8-dihydropteridine diphosphate and 4-aminobenzoate: step 1/2.</text>
</comment>
<evidence type="ECO:0000256" key="12">
    <source>
        <dbReference type="RuleBase" id="RU361205"/>
    </source>
</evidence>
<comment type="catalytic activity">
    <reaction evidence="1">
        <text>(7,8-dihydropterin-6-yl)methyl diphosphate + 4-aminobenzoate = 7,8-dihydropteroate + diphosphate</text>
        <dbReference type="Rhea" id="RHEA:19949"/>
        <dbReference type="ChEBI" id="CHEBI:17836"/>
        <dbReference type="ChEBI" id="CHEBI:17839"/>
        <dbReference type="ChEBI" id="CHEBI:33019"/>
        <dbReference type="ChEBI" id="CHEBI:72950"/>
        <dbReference type="EC" id="2.5.1.15"/>
    </reaction>
</comment>
<reference evidence="14" key="1">
    <citation type="submission" date="2022-08" db="EMBL/GenBank/DDBJ databases">
        <title>Genomic Encyclopedia of Type Strains, Phase III (KMG-III): the genomes of soil and plant-associated and newly described type strains.</title>
        <authorList>
            <person name="Whitman W."/>
        </authorList>
    </citation>
    <scope>NUCLEOTIDE SEQUENCE</scope>
    <source>
        <strain evidence="14">HMT 1</strain>
    </source>
</reference>
<dbReference type="Proteomes" id="UP001204445">
    <property type="component" value="Unassembled WGS sequence"/>
</dbReference>
<dbReference type="AlphaFoldDB" id="A0AAE3HJZ6"/>
<dbReference type="PROSITE" id="PS50972">
    <property type="entry name" value="PTERIN_BINDING"/>
    <property type="match status" value="1"/>
</dbReference>
<sequence length="275" mass="29422">MQSFSSQQPAIMGILNLTPDSFSDGGRYTDVERAIEHARQMVAEGAAIIDVGGESTRPGSQRVSAEEQLSRILDIIRALRGDLPADIAISVDTTRVPVAEAAIRAGANMLNDVSAGRDDPRMFALAAETGVPIAIMHMQGEPATMQDNPTYTDVVTEVRDFLLERVAVAEAAGIAREQLVIDPGIGFGKTRDHNLQLLAGLSEFVQTGYPVLLGTSRKRFMGAICQETDTSQLIGATCTTTVIGAQAGVSIFRVHDVRPNRQAIEVSKAIASARY</sequence>
<keyword evidence="8 12" id="KW-0479">Metal-binding</keyword>
<organism evidence="14 15">
    <name type="scientific">Methylohalomonas lacus</name>
    <dbReference type="NCBI Taxonomy" id="398773"/>
    <lineage>
        <taxon>Bacteria</taxon>
        <taxon>Pseudomonadati</taxon>
        <taxon>Pseudomonadota</taxon>
        <taxon>Gammaproteobacteria</taxon>
        <taxon>Methylohalomonadales</taxon>
        <taxon>Methylohalomonadaceae</taxon>
        <taxon>Methylohalomonas</taxon>
    </lineage>
</organism>
<name>A0AAE3HJZ6_9GAMM</name>
<dbReference type="PANTHER" id="PTHR20941:SF1">
    <property type="entry name" value="FOLIC ACID SYNTHESIS PROTEIN FOL1"/>
    <property type="match status" value="1"/>
</dbReference>
<evidence type="ECO:0000256" key="2">
    <source>
        <dbReference type="ARBA" id="ARBA00001946"/>
    </source>
</evidence>
<keyword evidence="9 12" id="KW-0460">Magnesium</keyword>
<dbReference type="PANTHER" id="PTHR20941">
    <property type="entry name" value="FOLATE SYNTHESIS PROTEINS"/>
    <property type="match status" value="1"/>
</dbReference>
<dbReference type="InterPro" id="IPR000489">
    <property type="entry name" value="Pterin-binding_dom"/>
</dbReference>
<dbReference type="GO" id="GO:0004156">
    <property type="term" value="F:dihydropteroate synthase activity"/>
    <property type="evidence" value="ECO:0007669"/>
    <property type="project" value="UniProtKB-EC"/>
</dbReference>